<dbReference type="Gene3D" id="3.55.40.20">
    <property type="entry name" value="Iron/manganese superoxide dismutase, C-terminal domain"/>
    <property type="match status" value="1"/>
</dbReference>
<dbReference type="SUPFAM" id="SSF158430">
    <property type="entry name" value="Bacillus cereus metalloprotein-like"/>
    <property type="match status" value="1"/>
</dbReference>
<dbReference type="InterPro" id="IPR019832">
    <property type="entry name" value="Mn/Fe_SOD_C"/>
</dbReference>
<accession>A0A3N9NZK8</accession>
<dbReference type="GO" id="GO:0004784">
    <property type="term" value="F:superoxide dismutase activity"/>
    <property type="evidence" value="ECO:0007669"/>
    <property type="project" value="UniProtKB-EC"/>
</dbReference>
<dbReference type="SUPFAM" id="SSF54719">
    <property type="entry name" value="Fe,Mn superoxide dismutase (SOD), C-terminal domain"/>
    <property type="match status" value="1"/>
</dbReference>
<dbReference type="InterPro" id="IPR021328">
    <property type="entry name" value="CotB-like"/>
</dbReference>
<dbReference type="InterPro" id="IPR019833">
    <property type="entry name" value="Mn/Fe_SOD_BS"/>
</dbReference>
<evidence type="ECO:0000256" key="2">
    <source>
        <dbReference type="ARBA" id="ARBA00012682"/>
    </source>
</evidence>
<dbReference type="PRINTS" id="PR01703">
    <property type="entry name" value="MNSODISMTASE"/>
</dbReference>
<feature type="domain" description="Manganese/iron superoxide dismutase C-terminal" evidence="6">
    <location>
        <begin position="275"/>
        <end position="376"/>
    </location>
</feature>
<dbReference type="GO" id="GO:0046872">
    <property type="term" value="F:metal ion binding"/>
    <property type="evidence" value="ECO:0007669"/>
    <property type="project" value="UniProtKB-KW"/>
</dbReference>
<dbReference type="PROSITE" id="PS00088">
    <property type="entry name" value="SOD_MN"/>
    <property type="match status" value="1"/>
</dbReference>
<evidence type="ECO:0000256" key="1">
    <source>
        <dbReference type="ARBA" id="ARBA00008714"/>
    </source>
</evidence>
<gene>
    <name evidence="7" type="ORF">EH198_20665</name>
</gene>
<sequence length="388" mass="43298">MQYVYGPPPAVGILNEIAFWKNQERENTGLIKLAVPELTEPYVKLMDEWDAVFGATEQSARSLLETALLPASAGSVDPAEINKLAAVSCEQSREFIRQLHAVKEQIPDLRGGAAETLLPHVIRETEYFLGVLGGLGHPGANFGVARSNTANQPADAPPGPSAISAAAQDPALSFAHRDLPSVPIGGHKLPPLPYPYNALEPYIDEKTMRIHHDKHHQTYVDGLNKAEKKLADARKSGDFDLVKHWERELAFHGAGHYLHTIFWDEMSPQGGGRATGALLAAIERDFGSYDAFKKQFSEAADKVEGGGWAILVWSPRSRRLEILTAEKHQNLSQWDVIPLLALDVWEHAYYLKHQNKRADYIQDWWKVVNWPYVSERYAAASKLAWKPY</sequence>
<dbReference type="Proteomes" id="UP000282529">
    <property type="component" value="Unassembled WGS sequence"/>
</dbReference>
<dbReference type="AlphaFoldDB" id="A0A3N9NZK8"/>
<dbReference type="FunFam" id="3.55.40.20:FF:000004">
    <property type="entry name" value="Superoxide dismutase [Fe]"/>
    <property type="match status" value="1"/>
</dbReference>
<dbReference type="InterPro" id="IPR036314">
    <property type="entry name" value="SOD_C_sf"/>
</dbReference>
<dbReference type="Pfam" id="PF02777">
    <property type="entry name" value="Sod_Fe_C"/>
    <property type="match status" value="1"/>
</dbReference>
<comment type="similarity">
    <text evidence="1">Belongs to the iron/manganese superoxide dismutase family.</text>
</comment>
<dbReference type="Pfam" id="PF00081">
    <property type="entry name" value="Sod_Fe_N"/>
    <property type="match status" value="1"/>
</dbReference>
<dbReference type="InterPro" id="IPR001189">
    <property type="entry name" value="Mn/Fe_SOD"/>
</dbReference>
<dbReference type="Pfam" id="PF11155">
    <property type="entry name" value="DUF2935"/>
    <property type="match status" value="1"/>
</dbReference>
<evidence type="ECO:0000259" key="5">
    <source>
        <dbReference type="Pfam" id="PF00081"/>
    </source>
</evidence>
<dbReference type="InterPro" id="IPR036324">
    <property type="entry name" value="Mn/Fe_SOD_N_sf"/>
</dbReference>
<feature type="domain" description="Manganese/iron superoxide dismutase N-terminal" evidence="5">
    <location>
        <begin position="187"/>
        <end position="267"/>
    </location>
</feature>
<protein>
    <recommendedName>
        <fullName evidence="2">superoxide dismutase</fullName>
        <ecNumber evidence="2">1.15.1.1</ecNumber>
    </recommendedName>
</protein>
<dbReference type="Gene3D" id="1.10.287.990">
    <property type="entry name" value="Fe,Mn superoxide dismutase (SOD) domain"/>
    <property type="match status" value="1"/>
</dbReference>
<evidence type="ECO:0000313" key="7">
    <source>
        <dbReference type="EMBL" id="RQW09065.1"/>
    </source>
</evidence>
<name>A0A3N9NZK8_9BACL</name>
<dbReference type="EC" id="1.15.1.1" evidence="2"/>
<dbReference type="Gene3D" id="1.20.1260.120">
    <property type="entry name" value="Protein of unknown function DUF2935"/>
    <property type="match status" value="1"/>
</dbReference>
<dbReference type="PANTHER" id="PTHR11404:SF6">
    <property type="entry name" value="SUPEROXIDE DISMUTASE [MN], MITOCHONDRIAL"/>
    <property type="match status" value="1"/>
</dbReference>
<keyword evidence="8" id="KW-1185">Reference proteome</keyword>
<comment type="caution">
    <text evidence="7">The sequence shown here is derived from an EMBL/GenBank/DDBJ whole genome shotgun (WGS) entry which is preliminary data.</text>
</comment>
<evidence type="ECO:0000313" key="8">
    <source>
        <dbReference type="Proteomes" id="UP000282529"/>
    </source>
</evidence>
<proteinExistence type="inferred from homology"/>
<dbReference type="SUPFAM" id="SSF46609">
    <property type="entry name" value="Fe,Mn superoxide dismutase (SOD), N-terminal domain"/>
    <property type="match status" value="1"/>
</dbReference>
<dbReference type="EMBL" id="RQPI01000016">
    <property type="protein sequence ID" value="RQW09065.1"/>
    <property type="molecule type" value="Genomic_DNA"/>
</dbReference>
<dbReference type="InterPro" id="IPR050265">
    <property type="entry name" value="Fe/Mn_Superoxide_Dismutase"/>
</dbReference>
<reference evidence="7 8" key="1">
    <citation type="submission" date="2018-11" db="EMBL/GenBank/DDBJ databases">
        <title>Genome sequence of strain 7197.</title>
        <authorList>
            <person name="Gao J."/>
            <person name="Sun J."/>
        </authorList>
    </citation>
    <scope>NUCLEOTIDE SEQUENCE [LARGE SCALE GENOMIC DNA]</scope>
    <source>
        <strain evidence="7 8">7197</strain>
    </source>
</reference>
<organism evidence="7 8">
    <name type="scientific">Paenibacillus rhizophilus</name>
    <dbReference type="NCBI Taxonomy" id="1850366"/>
    <lineage>
        <taxon>Bacteria</taxon>
        <taxon>Bacillati</taxon>
        <taxon>Bacillota</taxon>
        <taxon>Bacilli</taxon>
        <taxon>Bacillales</taxon>
        <taxon>Paenibacillaceae</taxon>
        <taxon>Paenibacillus</taxon>
    </lineage>
</organism>
<keyword evidence="3" id="KW-0479">Metal-binding</keyword>
<dbReference type="PANTHER" id="PTHR11404">
    <property type="entry name" value="SUPEROXIDE DISMUTASE 2"/>
    <property type="match status" value="1"/>
</dbReference>
<dbReference type="OrthoDB" id="9803125at2"/>
<evidence type="ECO:0000256" key="3">
    <source>
        <dbReference type="ARBA" id="ARBA00022723"/>
    </source>
</evidence>
<dbReference type="InterPro" id="IPR019831">
    <property type="entry name" value="Mn/Fe_SOD_N"/>
</dbReference>
<dbReference type="RefSeq" id="WP_124697433.1">
    <property type="nucleotide sequence ID" value="NZ_JBHUFE010000032.1"/>
</dbReference>
<keyword evidence="4" id="KW-0560">Oxidoreductase</keyword>
<dbReference type="FunFam" id="1.10.287.990:FF:000001">
    <property type="entry name" value="Superoxide dismutase"/>
    <property type="match status" value="1"/>
</dbReference>
<evidence type="ECO:0000259" key="6">
    <source>
        <dbReference type="Pfam" id="PF02777"/>
    </source>
</evidence>
<evidence type="ECO:0000256" key="4">
    <source>
        <dbReference type="ARBA" id="ARBA00023002"/>
    </source>
</evidence>